<gene>
    <name evidence="2" type="ORF">LCGC14_2960590</name>
</gene>
<proteinExistence type="predicted"/>
<sequence length="373" mass="37495">AEVTNGNITHLLNAGSTKFKYKYILVTPDPIIVGTTSQAWEEHRDIIFGTIPGTAAEGSDARIPTQDENDALQGTSGAPGSVNPYVTNADARNSDARAPTSHAASHQHGGSDEVAVAVPAANAIPKAGGGSVLAGGWVTYGSGASTAAEGDDPRIPTQSENDAMVGTSGTPGTANPYVTNADARNSDARAPTGAASGGLGSTYPSPTVDGMTAGVLTDDTAHGVRGGGTQHAAVVPAGASGFITGVDKTKLDNIPDGIGNGFQAIATADTSTTSATDVVIAGMTLTPGAGNYLAMFSTSSSVSGNNDTAFSIYINGVVAADSERNVNKQSNRVGVATQCFITGLLDAQAIDIRWRTTGGTVTAGPRTFTLIKV</sequence>
<reference evidence="2" key="1">
    <citation type="journal article" date="2015" name="Nature">
        <title>Complex archaea that bridge the gap between prokaryotes and eukaryotes.</title>
        <authorList>
            <person name="Spang A."/>
            <person name="Saw J.H."/>
            <person name="Jorgensen S.L."/>
            <person name="Zaremba-Niedzwiedzka K."/>
            <person name="Martijn J."/>
            <person name="Lind A.E."/>
            <person name="van Eijk R."/>
            <person name="Schleper C."/>
            <person name="Guy L."/>
            <person name="Ettema T.J."/>
        </authorList>
    </citation>
    <scope>NUCLEOTIDE SEQUENCE</scope>
</reference>
<feature type="non-terminal residue" evidence="2">
    <location>
        <position position="373"/>
    </location>
</feature>
<feature type="region of interest" description="Disordered" evidence="1">
    <location>
        <begin position="56"/>
        <end position="112"/>
    </location>
</feature>
<comment type="caution">
    <text evidence="2">The sequence shown here is derived from an EMBL/GenBank/DDBJ whole genome shotgun (WGS) entry which is preliminary data.</text>
</comment>
<dbReference type="AlphaFoldDB" id="A0A0F9A3N6"/>
<evidence type="ECO:0000313" key="2">
    <source>
        <dbReference type="EMBL" id="KKK66786.1"/>
    </source>
</evidence>
<evidence type="ECO:0000256" key="1">
    <source>
        <dbReference type="SAM" id="MobiDB-lite"/>
    </source>
</evidence>
<feature type="compositionally biased region" description="Polar residues" evidence="1">
    <location>
        <begin position="156"/>
        <end position="178"/>
    </location>
</feature>
<accession>A0A0F9A3N6</accession>
<protein>
    <submittedName>
        <fullName evidence="2">Uncharacterized protein</fullName>
    </submittedName>
</protein>
<dbReference type="EMBL" id="LAZR01059913">
    <property type="protein sequence ID" value="KKK66786.1"/>
    <property type="molecule type" value="Genomic_DNA"/>
</dbReference>
<feature type="non-terminal residue" evidence="2">
    <location>
        <position position="1"/>
    </location>
</feature>
<name>A0A0F9A3N6_9ZZZZ</name>
<organism evidence="2">
    <name type="scientific">marine sediment metagenome</name>
    <dbReference type="NCBI Taxonomy" id="412755"/>
    <lineage>
        <taxon>unclassified sequences</taxon>
        <taxon>metagenomes</taxon>
        <taxon>ecological metagenomes</taxon>
    </lineage>
</organism>
<feature type="region of interest" description="Disordered" evidence="1">
    <location>
        <begin position="145"/>
        <end position="206"/>
    </location>
</feature>